<dbReference type="PANTHER" id="PTHR30126">
    <property type="entry name" value="HTH-TYPE TRANSCRIPTIONAL REGULATOR"/>
    <property type="match status" value="1"/>
</dbReference>
<dbReference type="PANTHER" id="PTHR30126:SF98">
    <property type="entry name" value="HTH-TYPE TRANSCRIPTIONAL ACTIVATOR BAUR"/>
    <property type="match status" value="1"/>
</dbReference>
<proteinExistence type="inferred from homology"/>
<dbReference type="InterPro" id="IPR000847">
    <property type="entry name" value="LysR_HTH_N"/>
</dbReference>
<dbReference type="STRING" id="1855283.SAMN05216382_0198"/>
<comment type="similarity">
    <text evidence="1">Belongs to the LysR transcriptional regulatory family.</text>
</comment>
<keyword evidence="3" id="KW-0238">DNA-binding</keyword>
<keyword evidence="2" id="KW-0805">Transcription regulation</keyword>
<evidence type="ECO:0000256" key="1">
    <source>
        <dbReference type="ARBA" id="ARBA00009437"/>
    </source>
</evidence>
<name>A0A1H7G695_9SPHN</name>
<dbReference type="PRINTS" id="PR00039">
    <property type="entry name" value="HTHLYSR"/>
</dbReference>
<dbReference type="SUPFAM" id="SSF46785">
    <property type="entry name" value="Winged helix' DNA-binding domain"/>
    <property type="match status" value="2"/>
</dbReference>
<dbReference type="EMBL" id="FNZZ01000001">
    <property type="protein sequence ID" value="SEK32977.1"/>
    <property type="molecule type" value="Genomic_DNA"/>
</dbReference>
<evidence type="ECO:0000256" key="2">
    <source>
        <dbReference type="ARBA" id="ARBA00023015"/>
    </source>
</evidence>
<dbReference type="GO" id="GO:0003700">
    <property type="term" value="F:DNA-binding transcription factor activity"/>
    <property type="evidence" value="ECO:0007669"/>
    <property type="project" value="InterPro"/>
</dbReference>
<dbReference type="OrthoDB" id="7840053at2"/>
<protein>
    <submittedName>
        <fullName evidence="6">Transcriptional regulator /transcriptional regulator, LysR family</fullName>
    </submittedName>
</protein>
<dbReference type="GO" id="GO:0000976">
    <property type="term" value="F:transcription cis-regulatory region binding"/>
    <property type="evidence" value="ECO:0007669"/>
    <property type="project" value="TreeGrafter"/>
</dbReference>
<dbReference type="RefSeq" id="WP_093002447.1">
    <property type="nucleotide sequence ID" value="NZ_FNZZ01000001.1"/>
</dbReference>
<dbReference type="FunFam" id="1.10.10.10:FF:000001">
    <property type="entry name" value="LysR family transcriptional regulator"/>
    <property type="match status" value="1"/>
</dbReference>
<dbReference type="Pfam" id="PF00126">
    <property type="entry name" value="HTH_1"/>
    <property type="match status" value="2"/>
</dbReference>
<accession>A0A1H7G695</accession>
<organism evidence="6 7">
    <name type="scientific">Sphingomonas palmae</name>
    <dbReference type="NCBI Taxonomy" id="1855283"/>
    <lineage>
        <taxon>Bacteria</taxon>
        <taxon>Pseudomonadati</taxon>
        <taxon>Pseudomonadota</taxon>
        <taxon>Alphaproteobacteria</taxon>
        <taxon>Sphingomonadales</taxon>
        <taxon>Sphingomonadaceae</taxon>
        <taxon>Sphingomonas</taxon>
    </lineage>
</organism>
<dbReference type="PROSITE" id="PS50931">
    <property type="entry name" value="HTH_LYSR"/>
    <property type="match status" value="2"/>
</dbReference>
<evidence type="ECO:0000256" key="3">
    <source>
        <dbReference type="ARBA" id="ARBA00023125"/>
    </source>
</evidence>
<evidence type="ECO:0000259" key="5">
    <source>
        <dbReference type="PROSITE" id="PS50931"/>
    </source>
</evidence>
<dbReference type="Gene3D" id="1.10.10.10">
    <property type="entry name" value="Winged helix-like DNA-binding domain superfamily/Winged helix DNA-binding domain"/>
    <property type="match status" value="2"/>
</dbReference>
<dbReference type="AlphaFoldDB" id="A0A1H7G695"/>
<keyword evidence="7" id="KW-1185">Reference proteome</keyword>
<feature type="domain" description="HTH lysR-type" evidence="5">
    <location>
        <begin position="7"/>
        <end position="64"/>
    </location>
</feature>
<feature type="domain" description="HTH lysR-type" evidence="5">
    <location>
        <begin position="101"/>
        <end position="158"/>
    </location>
</feature>
<dbReference type="Pfam" id="PF03466">
    <property type="entry name" value="LysR_substrate"/>
    <property type="match status" value="1"/>
</dbReference>
<sequence length="399" mass="42851">MTAAHDLNLRHLRLLVAIAEAGSLSHAARASGVSQPALSQALAKLEATFGVALFDRTASGVSPTAAGRRIVRRVDHALTRISRAFRRSSATPQKGDPHNYLTTAHVRGLINLAEAGSFMRAAESAGVSVPALHRAVRDLEQLSGTALVERRGRGVGLTRAGTTLAQGFNLAHAELTTALEESSGKGGRLAIGAMALSRSLLLPATLADLLRDHPAARVDVVEGSYLELVELLRSGRIDMLIGALRDHPGRELLQEPLFTDRLTIIGRAEHPLATGEAGFEDLAAYPWIVARRASGLLDRWQQMFDQADKPRPDAPIQCGSVALIRGVLVRSDFLTLLSPDQVSAEIESGSLVTIQSCVPDTMRTIGAITRRDWYPTALQEQFMAVLRHHATVGRTQPGV</sequence>
<dbReference type="Gene3D" id="3.40.190.10">
    <property type="entry name" value="Periplasmic binding protein-like II"/>
    <property type="match status" value="2"/>
</dbReference>
<evidence type="ECO:0000313" key="6">
    <source>
        <dbReference type="EMBL" id="SEK32977.1"/>
    </source>
</evidence>
<reference evidence="7" key="1">
    <citation type="submission" date="2016-10" db="EMBL/GenBank/DDBJ databases">
        <authorList>
            <person name="Varghese N."/>
            <person name="Submissions S."/>
        </authorList>
    </citation>
    <scope>NUCLEOTIDE SEQUENCE [LARGE SCALE GENOMIC DNA]</scope>
    <source>
        <strain evidence="7">JS21-1</strain>
    </source>
</reference>
<dbReference type="InterPro" id="IPR036390">
    <property type="entry name" value="WH_DNA-bd_sf"/>
</dbReference>
<gene>
    <name evidence="6" type="ORF">SAMN05216382_0198</name>
</gene>
<dbReference type="InterPro" id="IPR036388">
    <property type="entry name" value="WH-like_DNA-bd_sf"/>
</dbReference>
<evidence type="ECO:0000313" key="7">
    <source>
        <dbReference type="Proteomes" id="UP000199214"/>
    </source>
</evidence>
<dbReference type="Proteomes" id="UP000199214">
    <property type="component" value="Unassembled WGS sequence"/>
</dbReference>
<dbReference type="InterPro" id="IPR005119">
    <property type="entry name" value="LysR_subst-bd"/>
</dbReference>
<evidence type="ECO:0000256" key="4">
    <source>
        <dbReference type="ARBA" id="ARBA00023163"/>
    </source>
</evidence>
<dbReference type="SUPFAM" id="SSF53850">
    <property type="entry name" value="Periplasmic binding protein-like II"/>
    <property type="match status" value="1"/>
</dbReference>
<keyword evidence="4" id="KW-0804">Transcription</keyword>